<comment type="caution">
    <text evidence="2">The sequence shown here is derived from an EMBL/GenBank/DDBJ whole genome shotgun (WGS) entry which is preliminary data.</text>
</comment>
<organism evidence="2 3">
    <name type="scientific">Phaeodactylibacter xiamenensis</name>
    <dbReference type="NCBI Taxonomy" id="1524460"/>
    <lineage>
        <taxon>Bacteria</taxon>
        <taxon>Pseudomonadati</taxon>
        <taxon>Bacteroidota</taxon>
        <taxon>Saprospiria</taxon>
        <taxon>Saprospirales</taxon>
        <taxon>Haliscomenobacteraceae</taxon>
        <taxon>Phaeodactylibacter</taxon>
    </lineage>
</organism>
<name>A0A098S141_9BACT</name>
<dbReference type="InterPro" id="IPR009003">
    <property type="entry name" value="Peptidase_S1_PA"/>
</dbReference>
<dbReference type="InterPro" id="IPR043504">
    <property type="entry name" value="Peptidase_S1_PA_chymotrypsin"/>
</dbReference>
<dbReference type="EMBL" id="JPOS01000118">
    <property type="protein sequence ID" value="KGE84827.1"/>
    <property type="molecule type" value="Genomic_DNA"/>
</dbReference>
<dbReference type="SUPFAM" id="SSF50494">
    <property type="entry name" value="Trypsin-like serine proteases"/>
    <property type="match status" value="1"/>
</dbReference>
<dbReference type="RefSeq" id="WP_044230246.1">
    <property type="nucleotide sequence ID" value="NZ_JPOS01000118.1"/>
</dbReference>
<evidence type="ECO:0000313" key="2">
    <source>
        <dbReference type="EMBL" id="KGE84827.1"/>
    </source>
</evidence>
<feature type="domain" description="Secretion system C-terminal sorting" evidence="1">
    <location>
        <begin position="694"/>
        <end position="766"/>
    </location>
</feature>
<proteinExistence type="predicted"/>
<gene>
    <name evidence="2" type="ORF">IX84_31530</name>
</gene>
<dbReference type="InterPro" id="IPR026444">
    <property type="entry name" value="Secre_tail"/>
</dbReference>
<dbReference type="Pfam" id="PF18962">
    <property type="entry name" value="Por_Secre_tail"/>
    <property type="match status" value="1"/>
</dbReference>
<evidence type="ECO:0000259" key="1">
    <source>
        <dbReference type="Pfam" id="PF18962"/>
    </source>
</evidence>
<dbReference type="AlphaFoldDB" id="A0A098S141"/>
<reference evidence="2 3" key="1">
    <citation type="journal article" date="2014" name="Int. J. Syst. Evol. Microbiol.">
        <title>Phaeodactylibacter xiamenensis gen. nov., sp. nov., a member of the family Saprospiraceae isolated from the marine alga Phaeodactylum tricornutum.</title>
        <authorList>
            <person name="Chen Z.Jr."/>
            <person name="Lei X."/>
            <person name="Lai Q."/>
            <person name="Li Y."/>
            <person name="Zhang B."/>
            <person name="Zhang J."/>
            <person name="Zhang H."/>
            <person name="Yang L."/>
            <person name="Zheng W."/>
            <person name="Tian Y."/>
            <person name="Yu Z."/>
            <person name="Xu H.Jr."/>
            <person name="Zheng T."/>
        </authorList>
    </citation>
    <scope>NUCLEOTIDE SEQUENCE [LARGE SCALE GENOMIC DNA]</scope>
    <source>
        <strain evidence="2 3">KD52</strain>
    </source>
</reference>
<evidence type="ECO:0000313" key="3">
    <source>
        <dbReference type="Proteomes" id="UP000029736"/>
    </source>
</evidence>
<dbReference type="STRING" id="1524460.IX84_31530"/>
<sequence length="768" mass="84574">MHETILFGLKGFDKIFRLRKPSGEIFIIFFDFPPNEKCSCNNAVKNGHIMKIKNGPFKQCILVGLIALTSTSQSFGQVITRVLSPEDEIENYIPWYNSDEEIPIINAPFVDVEAVLQADQQTGREMPRIGIKQEVNYTMEDGQLIERENYSLWSLTLRSVNAKSMSVRFDGSNLPEDAVMFLFNKESRFIVGPIKNSNFRNGTFRSDYLNGDRVNISLFIPGIEASEIVSVNLTSFDHGIISFRVFDDDFEDSEPCNVNVTCEQGVGWECQSESVCKIIHSSIGSCTGSLVNNDCCDLTPFVLTADHCIADFPVDDYLYRFNYQSPQCEPNGETSPSQWITYYGSDITAGWVGTDFGLVELFDRPTSGMSFAGWDRTNQTPPNSTFIHHPSGDVKKVTFDSGVSTPAGNFYDFNLTPGVNGDFGTLEGGSSGCPKYNPDQRIIGQQSGGVPQTILCTTTNSANEDGRFDISWEGNGTPDSRLRDWLGASTNPNTMDCMEHPFVEGPGTLCSGPETYALINNMPCTKSITWRVEPTNLFTSPVSGTGDIAVITGSLINSGSATLIYTLSAEGCNDTEVEYDLFVGRPCTFELHSFPTEICIGEQGETFLNLFEDCLGNYSSIEWDFYGAISGYGYDNKGRYTGITTGYGYVCVTVTNDCGSKEVCDRILVKDCGGGFGFRNSRSNPDVAELEANISPNPANDFVEVVYSGYVSGARITASLISADGKLVETIEEYSHSFKVDMAELPSGLYILQLNVEGMVLYEKIVKL</sequence>
<dbReference type="Proteomes" id="UP000029736">
    <property type="component" value="Unassembled WGS sequence"/>
</dbReference>
<dbReference type="OrthoDB" id="9342482at2"/>
<keyword evidence="3" id="KW-1185">Reference proteome</keyword>
<dbReference type="Gene3D" id="2.40.10.10">
    <property type="entry name" value="Trypsin-like serine proteases"/>
    <property type="match status" value="2"/>
</dbReference>
<protein>
    <recommendedName>
        <fullName evidence="1">Secretion system C-terminal sorting domain-containing protein</fullName>
    </recommendedName>
</protein>
<dbReference type="NCBIfam" id="TIGR04183">
    <property type="entry name" value="Por_Secre_tail"/>
    <property type="match status" value="1"/>
</dbReference>
<accession>A0A098S141</accession>